<dbReference type="EMBL" id="CAJVPV010006890">
    <property type="protein sequence ID" value="CAG8612023.1"/>
    <property type="molecule type" value="Genomic_DNA"/>
</dbReference>
<accession>A0A9N9CTY6</accession>
<dbReference type="OrthoDB" id="10629362at2759"/>
<comment type="caution">
    <text evidence="1">The sequence shown here is derived from an EMBL/GenBank/DDBJ whole genome shotgun (WGS) entry which is preliminary data.</text>
</comment>
<evidence type="ECO:0000313" key="2">
    <source>
        <dbReference type="Proteomes" id="UP000789342"/>
    </source>
</evidence>
<proteinExistence type="predicted"/>
<feature type="non-terminal residue" evidence="1">
    <location>
        <position position="1"/>
    </location>
</feature>
<keyword evidence="2" id="KW-1185">Reference proteome</keyword>
<evidence type="ECO:0000313" key="1">
    <source>
        <dbReference type="EMBL" id="CAG8612023.1"/>
    </source>
</evidence>
<dbReference type="AlphaFoldDB" id="A0A9N9CTY6"/>
<dbReference type="Proteomes" id="UP000789342">
    <property type="component" value="Unassembled WGS sequence"/>
</dbReference>
<name>A0A9N9CTY6_9GLOM</name>
<protein>
    <submittedName>
        <fullName evidence="1">11644_t:CDS:1</fullName>
    </submittedName>
</protein>
<organism evidence="1 2">
    <name type="scientific">Acaulospora morrowiae</name>
    <dbReference type="NCBI Taxonomy" id="94023"/>
    <lineage>
        <taxon>Eukaryota</taxon>
        <taxon>Fungi</taxon>
        <taxon>Fungi incertae sedis</taxon>
        <taxon>Mucoromycota</taxon>
        <taxon>Glomeromycotina</taxon>
        <taxon>Glomeromycetes</taxon>
        <taxon>Diversisporales</taxon>
        <taxon>Acaulosporaceae</taxon>
        <taxon>Acaulospora</taxon>
    </lineage>
</organism>
<gene>
    <name evidence="1" type="ORF">AMORRO_LOCUS8262</name>
</gene>
<sequence length="68" mass="7903">DNQSAKWELEGLFILDFVASCYIIEAEAQELLRKQKKIEFIGDEDRAEMEDSDKLLIESDGKKFMSED</sequence>
<reference evidence="1" key="1">
    <citation type="submission" date="2021-06" db="EMBL/GenBank/DDBJ databases">
        <authorList>
            <person name="Kallberg Y."/>
            <person name="Tangrot J."/>
            <person name="Rosling A."/>
        </authorList>
    </citation>
    <scope>NUCLEOTIDE SEQUENCE</scope>
    <source>
        <strain evidence="1">CL551</strain>
    </source>
</reference>